<keyword evidence="2" id="KW-0472">Membrane</keyword>
<gene>
    <name evidence="4" type="ORF">V6N12_036702</name>
</gene>
<feature type="compositionally biased region" description="Polar residues" evidence="1">
    <location>
        <begin position="67"/>
        <end position="84"/>
    </location>
</feature>
<keyword evidence="5" id="KW-1185">Reference proteome</keyword>
<dbReference type="InterPro" id="IPR001841">
    <property type="entry name" value="Znf_RING"/>
</dbReference>
<evidence type="ECO:0000313" key="5">
    <source>
        <dbReference type="Proteomes" id="UP001472677"/>
    </source>
</evidence>
<feature type="domain" description="RING-type" evidence="3">
    <location>
        <begin position="120"/>
        <end position="155"/>
    </location>
</feature>
<feature type="compositionally biased region" description="Polar residues" evidence="1">
    <location>
        <begin position="51"/>
        <end position="60"/>
    </location>
</feature>
<feature type="transmembrane region" description="Helical" evidence="2">
    <location>
        <begin position="12"/>
        <end position="30"/>
    </location>
</feature>
<dbReference type="PANTHER" id="PTHR45676:SF159">
    <property type="entry name" value="RING-H2 FINGER PROTEIN ATL51"/>
    <property type="match status" value="1"/>
</dbReference>
<protein>
    <recommendedName>
        <fullName evidence="3">RING-type domain-containing protein</fullName>
    </recommendedName>
</protein>
<evidence type="ECO:0000256" key="2">
    <source>
        <dbReference type="SAM" id="Phobius"/>
    </source>
</evidence>
<sequence length="156" mass="17396">MIDPSVGCAVIIRVWPVVILLLLGIYYFGFDKHLPANDSVVGVVQNQSNNEDVGNQSSGDSVVDDVAQQNQSNNEDVGNQTSGDSVADDVAQQNQEEEIGRRGIIVGLRYKNRGEIKSSNCVICLEEFKDDDCCSIFLKCRHIYHQTRIHQWLVKT</sequence>
<proteinExistence type="predicted"/>
<accession>A0ABR2ERC5</accession>
<evidence type="ECO:0000313" key="4">
    <source>
        <dbReference type="EMBL" id="KAK8564582.1"/>
    </source>
</evidence>
<dbReference type="InterPro" id="IPR013083">
    <property type="entry name" value="Znf_RING/FYVE/PHD"/>
</dbReference>
<dbReference type="PANTHER" id="PTHR45676">
    <property type="entry name" value="RING-H2 FINGER PROTEIN ATL51-RELATED"/>
    <property type="match status" value="1"/>
</dbReference>
<dbReference type="Gene3D" id="3.30.40.10">
    <property type="entry name" value="Zinc/RING finger domain, C3HC4 (zinc finger)"/>
    <property type="match status" value="1"/>
</dbReference>
<dbReference type="Proteomes" id="UP001472677">
    <property type="component" value="Unassembled WGS sequence"/>
</dbReference>
<organism evidence="4 5">
    <name type="scientific">Hibiscus sabdariffa</name>
    <name type="common">roselle</name>
    <dbReference type="NCBI Taxonomy" id="183260"/>
    <lineage>
        <taxon>Eukaryota</taxon>
        <taxon>Viridiplantae</taxon>
        <taxon>Streptophyta</taxon>
        <taxon>Embryophyta</taxon>
        <taxon>Tracheophyta</taxon>
        <taxon>Spermatophyta</taxon>
        <taxon>Magnoliopsida</taxon>
        <taxon>eudicotyledons</taxon>
        <taxon>Gunneridae</taxon>
        <taxon>Pentapetalae</taxon>
        <taxon>rosids</taxon>
        <taxon>malvids</taxon>
        <taxon>Malvales</taxon>
        <taxon>Malvaceae</taxon>
        <taxon>Malvoideae</taxon>
        <taxon>Hibiscus</taxon>
    </lineage>
</organism>
<evidence type="ECO:0000256" key="1">
    <source>
        <dbReference type="SAM" id="MobiDB-lite"/>
    </source>
</evidence>
<dbReference type="EMBL" id="JBBPBM010000011">
    <property type="protein sequence ID" value="KAK8564582.1"/>
    <property type="molecule type" value="Genomic_DNA"/>
</dbReference>
<feature type="region of interest" description="Disordered" evidence="1">
    <location>
        <begin position="49"/>
        <end position="95"/>
    </location>
</feature>
<dbReference type="SUPFAM" id="SSF57850">
    <property type="entry name" value="RING/U-box"/>
    <property type="match status" value="1"/>
</dbReference>
<comment type="caution">
    <text evidence="4">The sequence shown here is derived from an EMBL/GenBank/DDBJ whole genome shotgun (WGS) entry which is preliminary data.</text>
</comment>
<evidence type="ECO:0000259" key="3">
    <source>
        <dbReference type="Pfam" id="PF13639"/>
    </source>
</evidence>
<keyword evidence="2" id="KW-0812">Transmembrane</keyword>
<dbReference type="Pfam" id="PF13639">
    <property type="entry name" value="zf-RING_2"/>
    <property type="match status" value="1"/>
</dbReference>
<keyword evidence="2" id="KW-1133">Transmembrane helix</keyword>
<reference evidence="4 5" key="1">
    <citation type="journal article" date="2024" name="G3 (Bethesda)">
        <title>Genome assembly of Hibiscus sabdariffa L. provides insights into metabolisms of medicinal natural products.</title>
        <authorList>
            <person name="Kim T."/>
        </authorList>
    </citation>
    <scope>NUCLEOTIDE SEQUENCE [LARGE SCALE GENOMIC DNA]</scope>
    <source>
        <strain evidence="4">TK-2024</strain>
        <tissue evidence="4">Old leaves</tissue>
    </source>
</reference>
<name>A0ABR2ERC5_9ROSI</name>